<sequence length="188" mass="20383">MKRFLRPAAFGLLLVLSVLFGLMLGKGNGLSGLWADVQSLFREKQPSLDPNDPALKAALPQPDPAAGLPPGPLNDLLDPSLTPEQQTTIVGQMLLDYWTTVRSLPNGTWQEICDQLAGANGKKLALVPKEHPALQDEAFRASPESPGIRLHVLSSSGCAFQLIYDGPDGQPYTDDDLVRNFPPDVKFK</sequence>
<dbReference type="AlphaFoldDB" id="A0A4R7RZA6"/>
<dbReference type="OrthoDB" id="194115at2"/>
<keyword evidence="3" id="KW-1185">Reference proteome</keyword>
<dbReference type="EMBL" id="SOCA01000003">
    <property type="protein sequence ID" value="TDU71201.1"/>
    <property type="molecule type" value="Genomic_DNA"/>
</dbReference>
<protein>
    <submittedName>
        <fullName evidence="2">Uncharacterized protein</fullName>
    </submittedName>
</protein>
<gene>
    <name evidence="2" type="ORF">EI77_02323</name>
</gene>
<dbReference type="Proteomes" id="UP000295662">
    <property type="component" value="Unassembled WGS sequence"/>
</dbReference>
<proteinExistence type="predicted"/>
<evidence type="ECO:0000256" key="1">
    <source>
        <dbReference type="SAM" id="MobiDB-lite"/>
    </source>
</evidence>
<dbReference type="RefSeq" id="WP_133795375.1">
    <property type="nucleotide sequence ID" value="NZ_SOCA01000003.1"/>
</dbReference>
<evidence type="ECO:0000313" key="2">
    <source>
        <dbReference type="EMBL" id="TDU71201.1"/>
    </source>
</evidence>
<feature type="compositionally biased region" description="Pro residues" evidence="1">
    <location>
        <begin position="61"/>
        <end position="72"/>
    </location>
</feature>
<name>A0A4R7RZA6_9BACT</name>
<comment type="caution">
    <text evidence="2">The sequence shown here is derived from an EMBL/GenBank/DDBJ whole genome shotgun (WGS) entry which is preliminary data.</text>
</comment>
<organism evidence="2 3">
    <name type="scientific">Prosthecobacter fusiformis</name>
    <dbReference type="NCBI Taxonomy" id="48464"/>
    <lineage>
        <taxon>Bacteria</taxon>
        <taxon>Pseudomonadati</taxon>
        <taxon>Verrucomicrobiota</taxon>
        <taxon>Verrucomicrobiia</taxon>
        <taxon>Verrucomicrobiales</taxon>
        <taxon>Verrucomicrobiaceae</taxon>
        <taxon>Prosthecobacter</taxon>
    </lineage>
</organism>
<evidence type="ECO:0000313" key="3">
    <source>
        <dbReference type="Proteomes" id="UP000295662"/>
    </source>
</evidence>
<feature type="region of interest" description="Disordered" evidence="1">
    <location>
        <begin position="45"/>
        <end position="77"/>
    </location>
</feature>
<accession>A0A4R7RZA6</accession>
<reference evidence="2 3" key="1">
    <citation type="submission" date="2019-03" db="EMBL/GenBank/DDBJ databases">
        <title>Genomic Encyclopedia of Archaeal and Bacterial Type Strains, Phase II (KMG-II): from individual species to whole genera.</title>
        <authorList>
            <person name="Goeker M."/>
        </authorList>
    </citation>
    <scope>NUCLEOTIDE SEQUENCE [LARGE SCALE GENOMIC DNA]</scope>
    <source>
        <strain evidence="2 3">ATCC 25309</strain>
    </source>
</reference>